<proteinExistence type="predicted"/>
<dbReference type="Proteomes" id="UP000798662">
    <property type="component" value="Chromosome 3"/>
</dbReference>
<sequence length="253" mass="27780">MANNNPLSALRLALLKMASSLGGGGGGGGGRRPPDISAALANPRWPPAWPFADADFARQDESRDTRFYDTPRLVYHIDEYAVRALTAYYARTLPPKADILDLCSSWVSHLPDDYEAASVTGLGMVAAELDKNPRLTTRVVRDLNVDPTLPFPDASFDVITNVVSVDYLTRPREIFVEMARVLRPGGTAIMSFSNRCFPTKAIDIWLRTSDMEHAFIVGCYFHYAGGFGPPAAQDISPNPGVTDPMFIVRAMKR</sequence>
<evidence type="ECO:0000313" key="2">
    <source>
        <dbReference type="Proteomes" id="UP000798662"/>
    </source>
</evidence>
<name>A0ACC3CG66_PYRYE</name>
<dbReference type="EMBL" id="CM020620">
    <property type="protein sequence ID" value="KAK1869177.1"/>
    <property type="molecule type" value="Genomic_DNA"/>
</dbReference>
<evidence type="ECO:0000313" key="1">
    <source>
        <dbReference type="EMBL" id="KAK1869177.1"/>
    </source>
</evidence>
<reference evidence="1" key="1">
    <citation type="submission" date="2019-11" db="EMBL/GenBank/DDBJ databases">
        <title>Nori genome reveals adaptations in red seaweeds to the harsh intertidal environment.</title>
        <authorList>
            <person name="Wang D."/>
            <person name="Mao Y."/>
        </authorList>
    </citation>
    <scope>NUCLEOTIDE SEQUENCE</scope>
    <source>
        <tissue evidence="1">Gametophyte</tissue>
    </source>
</reference>
<gene>
    <name evidence="1" type="ORF">I4F81_011658</name>
</gene>
<protein>
    <submittedName>
        <fullName evidence="1">Uncharacterized protein</fullName>
    </submittedName>
</protein>
<accession>A0ACC3CG66</accession>
<organism evidence="1 2">
    <name type="scientific">Pyropia yezoensis</name>
    <name type="common">Susabi-nori</name>
    <name type="synonym">Porphyra yezoensis</name>
    <dbReference type="NCBI Taxonomy" id="2788"/>
    <lineage>
        <taxon>Eukaryota</taxon>
        <taxon>Rhodophyta</taxon>
        <taxon>Bangiophyceae</taxon>
        <taxon>Bangiales</taxon>
        <taxon>Bangiaceae</taxon>
        <taxon>Pyropia</taxon>
    </lineage>
</organism>
<comment type="caution">
    <text evidence="1">The sequence shown here is derived from an EMBL/GenBank/DDBJ whole genome shotgun (WGS) entry which is preliminary data.</text>
</comment>
<keyword evidence="2" id="KW-1185">Reference proteome</keyword>